<evidence type="ECO:0000256" key="1">
    <source>
        <dbReference type="ARBA" id="ARBA00004141"/>
    </source>
</evidence>
<evidence type="ECO:0000256" key="4">
    <source>
        <dbReference type="ARBA" id="ARBA00023136"/>
    </source>
</evidence>
<keyword evidence="4 5" id="KW-0472">Membrane</keyword>
<dbReference type="GO" id="GO:0016829">
    <property type="term" value="F:lyase activity"/>
    <property type="evidence" value="ECO:0007669"/>
    <property type="project" value="InterPro"/>
</dbReference>
<comment type="subcellular location">
    <subcellularLocation>
        <location evidence="1">Membrane</location>
        <topology evidence="1">Multi-pass membrane protein</topology>
    </subcellularLocation>
</comment>
<dbReference type="RefSeq" id="WP_039143693.1">
    <property type="nucleotide sequence ID" value="NZ_JOJZ01000009.1"/>
</dbReference>
<evidence type="ECO:0000256" key="3">
    <source>
        <dbReference type="ARBA" id="ARBA00022989"/>
    </source>
</evidence>
<name>A0A0C1Q3P8_9LACO</name>
<proteinExistence type="predicted"/>
<feature type="transmembrane region" description="Helical" evidence="5">
    <location>
        <begin position="155"/>
        <end position="174"/>
    </location>
</feature>
<evidence type="ECO:0000313" key="7">
    <source>
        <dbReference type="Proteomes" id="UP000031397"/>
    </source>
</evidence>
<evidence type="ECO:0000313" key="6">
    <source>
        <dbReference type="EMBL" id="KID42508.1"/>
    </source>
</evidence>
<dbReference type="EMBL" id="JOJZ01000009">
    <property type="protein sequence ID" value="KID42508.1"/>
    <property type="molecule type" value="Genomic_DNA"/>
</dbReference>
<evidence type="ECO:0008006" key="8">
    <source>
        <dbReference type="Google" id="ProtNLM"/>
    </source>
</evidence>
<evidence type="ECO:0000256" key="2">
    <source>
        <dbReference type="ARBA" id="ARBA00022692"/>
    </source>
</evidence>
<dbReference type="PATRIC" id="fig|1614.7.peg.427"/>
<sequence>MAVNLLTGLSGICWSLVYIMMIYIGFKHKTYCMPLWAAGLNIAWELLYSISNINTLGFALPTVIHVFWFLLDIGVIACYFIYGKKYQIKDLQPYYILQGITVILASFIIEYAFYDALGATNGSNYSAFSQNLLMSVLFIVMFFKRPNLEGQSLTIAIAKFIGTLAPTILDGFILSYRFVTWIGLLCAVCDIAYIILVALAKIDLHHAKTAQ</sequence>
<protein>
    <recommendedName>
        <fullName evidence="8">Integral membrane protein</fullName>
    </recommendedName>
</protein>
<keyword evidence="7" id="KW-1185">Reference proteome</keyword>
<keyword evidence="2 5" id="KW-0812">Transmembrane</keyword>
<feature type="transmembrane region" description="Helical" evidence="5">
    <location>
        <begin position="94"/>
        <end position="113"/>
    </location>
</feature>
<accession>A0A0C1Q3P8</accession>
<dbReference type="PANTHER" id="PTHR42038">
    <property type="match status" value="1"/>
</dbReference>
<feature type="transmembrane region" description="Helical" evidence="5">
    <location>
        <begin position="63"/>
        <end position="82"/>
    </location>
</feature>
<dbReference type="PANTHER" id="PTHR42038:SF2">
    <property type="entry name" value="TERPENE CYCLASE AUSL"/>
    <property type="match status" value="1"/>
</dbReference>
<dbReference type="Proteomes" id="UP000031397">
    <property type="component" value="Unassembled WGS sequence"/>
</dbReference>
<gene>
    <name evidence="6" type="ORF">LfDm3_0437</name>
</gene>
<feature type="transmembrane region" description="Helical" evidence="5">
    <location>
        <begin position="180"/>
        <end position="200"/>
    </location>
</feature>
<feature type="transmembrane region" description="Helical" evidence="5">
    <location>
        <begin position="125"/>
        <end position="143"/>
    </location>
</feature>
<dbReference type="OrthoDB" id="7825963at2"/>
<comment type="caution">
    <text evidence="6">The sequence shown here is derived from an EMBL/GenBank/DDBJ whole genome shotgun (WGS) entry which is preliminary data.</text>
</comment>
<dbReference type="InterPro" id="IPR039020">
    <property type="entry name" value="PaxB-like"/>
</dbReference>
<feature type="transmembrane region" description="Helical" evidence="5">
    <location>
        <begin position="6"/>
        <end position="26"/>
    </location>
</feature>
<evidence type="ECO:0000256" key="5">
    <source>
        <dbReference type="SAM" id="Phobius"/>
    </source>
</evidence>
<dbReference type="Pfam" id="PF25129">
    <property type="entry name" value="Pyr4-TMTC"/>
    <property type="match status" value="1"/>
</dbReference>
<reference evidence="6 7" key="1">
    <citation type="submission" date="2014-06" db="EMBL/GenBank/DDBJ databases">
        <title>Functional and comparative genomic analyses of the Drosophila gut microbiota identify candidate symbiosis factors.</title>
        <authorList>
            <person name="Newell P.D."/>
            <person name="Chaston J.M."/>
            <person name="Douglas A.E."/>
        </authorList>
    </citation>
    <scope>NUCLEOTIDE SEQUENCE [LARGE SCALE GENOMIC DNA]</scope>
    <source>
        <strain evidence="6 7">DmCS_002</strain>
    </source>
</reference>
<dbReference type="AlphaFoldDB" id="A0A0C1Q3P8"/>
<keyword evidence="3 5" id="KW-1133">Transmembrane helix</keyword>
<dbReference type="GeneID" id="74913120"/>
<dbReference type="GO" id="GO:0016020">
    <property type="term" value="C:membrane"/>
    <property type="evidence" value="ECO:0007669"/>
    <property type="project" value="UniProtKB-SubCell"/>
</dbReference>
<organism evidence="6 7">
    <name type="scientific">Fructilactobacillus fructivorans</name>
    <dbReference type="NCBI Taxonomy" id="1614"/>
    <lineage>
        <taxon>Bacteria</taxon>
        <taxon>Bacillati</taxon>
        <taxon>Bacillota</taxon>
        <taxon>Bacilli</taxon>
        <taxon>Lactobacillales</taxon>
        <taxon>Lactobacillaceae</taxon>
        <taxon>Fructilactobacillus</taxon>
    </lineage>
</organism>